<dbReference type="InterPro" id="IPR011250">
    <property type="entry name" value="OMP/PagP_B-barrel"/>
</dbReference>
<dbReference type="PANTHER" id="PTHR30329:SF21">
    <property type="entry name" value="LIPOPROTEIN YIAD-RELATED"/>
    <property type="match status" value="1"/>
</dbReference>
<proteinExistence type="predicted"/>
<protein>
    <recommendedName>
        <fullName evidence="11">OmpA-like domain-containing protein</fullName>
    </recommendedName>
</protein>
<evidence type="ECO:0000256" key="7">
    <source>
        <dbReference type="ARBA" id="ARBA00023114"/>
    </source>
</evidence>
<dbReference type="Gene3D" id="2.40.160.20">
    <property type="match status" value="1"/>
</dbReference>
<keyword evidence="5" id="KW-0732">Signal</keyword>
<evidence type="ECO:0000259" key="11">
    <source>
        <dbReference type="PROSITE" id="PS51123"/>
    </source>
</evidence>
<dbReference type="EMBL" id="CP018309">
    <property type="protein sequence ID" value="ASI93054.1"/>
    <property type="molecule type" value="Genomic_DNA"/>
</dbReference>
<evidence type="ECO:0000313" key="12">
    <source>
        <dbReference type="EMBL" id="ASI93054.1"/>
    </source>
</evidence>
<dbReference type="InterPro" id="IPR006665">
    <property type="entry name" value="OmpA-like"/>
</dbReference>
<comment type="subcellular location">
    <subcellularLocation>
        <location evidence="1">Cell outer membrane</location>
        <topology evidence="1">Multi-pass membrane protein</topology>
    </subcellularLocation>
</comment>
<dbReference type="GO" id="GO:0006811">
    <property type="term" value="P:monoatomic ion transport"/>
    <property type="evidence" value="ECO:0007669"/>
    <property type="project" value="UniProtKB-KW"/>
</dbReference>
<keyword evidence="7" id="KW-0626">Porin</keyword>
<feature type="domain" description="OmpA-like" evidence="11">
    <location>
        <begin position="218"/>
        <end position="335"/>
    </location>
</feature>
<dbReference type="PRINTS" id="PR01021">
    <property type="entry name" value="OMPADOMAIN"/>
</dbReference>
<dbReference type="AlphaFoldDB" id="A0AAN1FLV3"/>
<evidence type="ECO:0000256" key="8">
    <source>
        <dbReference type="ARBA" id="ARBA00023136"/>
    </source>
</evidence>
<dbReference type="InterPro" id="IPR006664">
    <property type="entry name" value="OMP_bac"/>
</dbReference>
<sequence length="336" mass="37286">MVKIILFIGVLSVPVMVVAELPRFYVGVKGGYQWAQDDNYSHSPGGAMVGVYSGLQFTPSWSWDAGYQYHDELKAEAISVNVKTWLIESAVRYDWYLQDNLSFYGRLGVGYWNMEKTQFSSDKSDATGFSPLGEVGVNYNFDSNIRLSAGYQYIDGLGKAGTGKYDSYGLLVGLTYLFGGKAQPELVEIASTPIIENILEEEFVLEDEFSVAAPSAPQVYTFESKVVSGLMDVDSTELGHNFIEELTDIALLLKTNPQAQAFVVGYTDSIGSPFYNQVLSERRAKSVVNKLIELEVTPAQLEWRGEGESQPIADNKTVDGRAQNRRVEITISNFQM</sequence>
<evidence type="ECO:0000313" key="13">
    <source>
        <dbReference type="Proteomes" id="UP000197092"/>
    </source>
</evidence>
<keyword evidence="2" id="KW-0813">Transport</keyword>
<dbReference type="InterPro" id="IPR006690">
    <property type="entry name" value="OMPA-like_CS"/>
</dbReference>
<dbReference type="GO" id="GO:0015288">
    <property type="term" value="F:porin activity"/>
    <property type="evidence" value="ECO:0007669"/>
    <property type="project" value="UniProtKB-KW"/>
</dbReference>
<dbReference type="InterPro" id="IPR050330">
    <property type="entry name" value="Bact_OuterMem_StrucFunc"/>
</dbReference>
<evidence type="ECO:0000256" key="3">
    <source>
        <dbReference type="ARBA" id="ARBA00022452"/>
    </source>
</evidence>
<gene>
    <name evidence="12" type="ORF">BSZ05_25215</name>
</gene>
<dbReference type="PROSITE" id="PS51123">
    <property type="entry name" value="OMPA_2"/>
    <property type="match status" value="1"/>
</dbReference>
<dbReference type="Pfam" id="PF13505">
    <property type="entry name" value="OMP_b-brl"/>
    <property type="match status" value="1"/>
</dbReference>
<dbReference type="GO" id="GO:0046930">
    <property type="term" value="C:pore complex"/>
    <property type="evidence" value="ECO:0007669"/>
    <property type="project" value="UniProtKB-KW"/>
</dbReference>
<dbReference type="PANTHER" id="PTHR30329">
    <property type="entry name" value="STATOR ELEMENT OF FLAGELLAR MOTOR COMPLEX"/>
    <property type="match status" value="1"/>
</dbReference>
<dbReference type="Proteomes" id="UP000197092">
    <property type="component" value="Chromosome 2"/>
</dbReference>
<dbReference type="RefSeq" id="WP_088878849.1">
    <property type="nucleotide sequence ID" value="NZ_CP018309.1"/>
</dbReference>
<dbReference type="PROSITE" id="PS01068">
    <property type="entry name" value="OMPA_1"/>
    <property type="match status" value="1"/>
</dbReference>
<evidence type="ECO:0000256" key="9">
    <source>
        <dbReference type="ARBA" id="ARBA00023237"/>
    </source>
</evidence>
<dbReference type="Gene3D" id="3.30.1330.60">
    <property type="entry name" value="OmpA-like domain"/>
    <property type="match status" value="1"/>
</dbReference>
<dbReference type="CDD" id="cd07185">
    <property type="entry name" value="OmpA_C-like"/>
    <property type="match status" value="1"/>
</dbReference>
<evidence type="ECO:0000256" key="2">
    <source>
        <dbReference type="ARBA" id="ARBA00022448"/>
    </source>
</evidence>
<dbReference type="Pfam" id="PF00691">
    <property type="entry name" value="OmpA"/>
    <property type="match status" value="1"/>
</dbReference>
<evidence type="ECO:0000256" key="10">
    <source>
        <dbReference type="PROSITE-ProRule" id="PRU00473"/>
    </source>
</evidence>
<keyword evidence="8 10" id="KW-0472">Membrane</keyword>
<keyword evidence="6" id="KW-0406">Ion transport</keyword>
<evidence type="ECO:0000256" key="6">
    <source>
        <dbReference type="ARBA" id="ARBA00023065"/>
    </source>
</evidence>
<dbReference type="SUPFAM" id="SSF56925">
    <property type="entry name" value="OMPA-like"/>
    <property type="match status" value="1"/>
</dbReference>
<keyword evidence="3" id="KW-1134">Transmembrane beta strand</keyword>
<dbReference type="KEGG" id="vsh:BSZ05_25215"/>
<dbReference type="InterPro" id="IPR027385">
    <property type="entry name" value="Beta-barrel_OMP"/>
</dbReference>
<evidence type="ECO:0000256" key="4">
    <source>
        <dbReference type="ARBA" id="ARBA00022692"/>
    </source>
</evidence>
<keyword evidence="9" id="KW-0998">Cell outer membrane</keyword>
<dbReference type="InterPro" id="IPR036737">
    <property type="entry name" value="OmpA-like_sf"/>
</dbReference>
<name>A0AAN1FLV3_9VIBR</name>
<evidence type="ECO:0000256" key="1">
    <source>
        <dbReference type="ARBA" id="ARBA00004571"/>
    </source>
</evidence>
<dbReference type="SUPFAM" id="SSF103088">
    <property type="entry name" value="OmpA-like"/>
    <property type="match status" value="1"/>
</dbReference>
<accession>A0AAN1FLV3</accession>
<keyword evidence="4" id="KW-0812">Transmembrane</keyword>
<evidence type="ECO:0000256" key="5">
    <source>
        <dbReference type="ARBA" id="ARBA00022729"/>
    </source>
</evidence>
<dbReference type="GO" id="GO:0009279">
    <property type="term" value="C:cell outer membrane"/>
    <property type="evidence" value="ECO:0007669"/>
    <property type="project" value="UniProtKB-SubCell"/>
</dbReference>
<organism evidence="12 13">
    <name type="scientific">Vibrio mediterranei</name>
    <dbReference type="NCBI Taxonomy" id="689"/>
    <lineage>
        <taxon>Bacteria</taxon>
        <taxon>Pseudomonadati</taxon>
        <taxon>Pseudomonadota</taxon>
        <taxon>Gammaproteobacteria</taxon>
        <taxon>Vibrionales</taxon>
        <taxon>Vibrionaceae</taxon>
        <taxon>Vibrio</taxon>
    </lineage>
</organism>
<reference evidence="13" key="1">
    <citation type="submission" date="2016-12" db="EMBL/GenBank/DDBJ databases">
        <title>Comparative genomic analysis reveals the diversity, evolution, and environmental adaptation strategies of the genus Vibrio.</title>
        <authorList>
            <person name="Lin H."/>
            <person name="Wang X."/>
            <person name="Zhang X.-H."/>
        </authorList>
    </citation>
    <scope>NUCLEOTIDE SEQUENCE [LARGE SCALE GENOMIC DNA]</scope>
    <source>
        <strain evidence="13">QT6D1</strain>
    </source>
</reference>